<name>W7TE72_9STRA</name>
<dbReference type="InterPro" id="IPR000306">
    <property type="entry name" value="Znf_FYVE"/>
</dbReference>
<dbReference type="SMART" id="SM00064">
    <property type="entry name" value="FYVE"/>
    <property type="match status" value="1"/>
</dbReference>
<dbReference type="EMBL" id="AZIL01000941">
    <property type="protein sequence ID" value="EWM25320.1"/>
    <property type="molecule type" value="Genomic_DNA"/>
</dbReference>
<keyword evidence="3" id="KW-0862">Zinc</keyword>
<reference evidence="6 7" key="1">
    <citation type="journal article" date="2014" name="Mol. Plant">
        <title>Chromosome Scale Genome Assembly and Transcriptome Profiling of Nannochloropsis gaditana in Nitrogen Depletion.</title>
        <authorList>
            <person name="Corteggiani Carpinelli E."/>
            <person name="Telatin A."/>
            <person name="Vitulo N."/>
            <person name="Forcato C."/>
            <person name="D'Angelo M."/>
            <person name="Schiavon R."/>
            <person name="Vezzi A."/>
            <person name="Giacometti G.M."/>
            <person name="Morosinotto T."/>
            <person name="Valle G."/>
        </authorList>
    </citation>
    <scope>NUCLEOTIDE SEQUENCE [LARGE SCALE GENOMIC DNA]</scope>
    <source>
        <strain evidence="6 7">B-31</strain>
    </source>
</reference>
<dbReference type="InterPro" id="IPR017455">
    <property type="entry name" value="Znf_FYVE-rel"/>
</dbReference>
<dbReference type="OrthoDB" id="443981at2759"/>
<organism evidence="6 7">
    <name type="scientific">Nannochloropsis gaditana</name>
    <dbReference type="NCBI Taxonomy" id="72520"/>
    <lineage>
        <taxon>Eukaryota</taxon>
        <taxon>Sar</taxon>
        <taxon>Stramenopiles</taxon>
        <taxon>Ochrophyta</taxon>
        <taxon>Eustigmatophyceae</taxon>
        <taxon>Eustigmatales</taxon>
        <taxon>Monodopsidaceae</taxon>
        <taxon>Nannochloropsis</taxon>
    </lineage>
</organism>
<evidence type="ECO:0000256" key="4">
    <source>
        <dbReference type="PROSITE-ProRule" id="PRU00091"/>
    </source>
</evidence>
<dbReference type="InterPro" id="IPR052113">
    <property type="entry name" value="FYVE-type_Zinc_Finger"/>
</dbReference>
<protein>
    <submittedName>
        <fullName evidence="6">Zinc fyve domain containing 21</fullName>
    </submittedName>
</protein>
<evidence type="ECO:0000313" key="6">
    <source>
        <dbReference type="EMBL" id="EWM25320.1"/>
    </source>
</evidence>
<dbReference type="PANTHER" id="PTHR39490:SF8">
    <property type="entry name" value="ZINC FINGER FYVE DOMAIN-CONTAINING PROTEIN 21"/>
    <property type="match status" value="1"/>
</dbReference>
<dbReference type="Pfam" id="PF01363">
    <property type="entry name" value="FYVE"/>
    <property type="match status" value="1"/>
</dbReference>
<sequence>MNSSFSFECQKASPYWGFDGAVMHDTYSILTSLLHLPGIEQARSRSVPYFVVFSLPSNVWRSMISLTNCFSRICPCLNFRDWERRGYETISSGTYLSSVPVSTNDTVVPLQRIKKGGGAALTTSSSDLAAVPVHPAIALPRYVMDEEVERCFACAVPFDFAQRRHHCRRCRNIFCAACTSRERPILLYMLSDPVRVCLRCGNEVGKENEFVDRHLKGLTEGLEVTVTRGVSAVLGRRQPVSLILSADLKTLQVVDLPSLPAYHDASRPHSSHDCPRVLMHFPLVDIGGVSEVGSLSFLILTSTGVRRKFETSGPGQRQAWVAAIREAARLLPSMAGLRKRIEEERIQRATQERMAMAERQEKDALLAKKREKAAVRHAIADKYGLARR</sequence>
<keyword evidence="1" id="KW-0479">Metal-binding</keyword>
<dbReference type="Proteomes" id="UP000019335">
    <property type="component" value="Chromosome 11"/>
</dbReference>
<dbReference type="PANTHER" id="PTHR39490">
    <property type="entry name" value="ARRESTIN DOMAIN-CONTAINING PROTEIN D"/>
    <property type="match status" value="1"/>
</dbReference>
<dbReference type="GO" id="GO:0008270">
    <property type="term" value="F:zinc ion binding"/>
    <property type="evidence" value="ECO:0007669"/>
    <property type="project" value="UniProtKB-KW"/>
</dbReference>
<dbReference type="InterPro" id="IPR013083">
    <property type="entry name" value="Znf_RING/FYVE/PHD"/>
</dbReference>
<evidence type="ECO:0000313" key="7">
    <source>
        <dbReference type="Proteomes" id="UP000019335"/>
    </source>
</evidence>
<keyword evidence="7" id="KW-1185">Reference proteome</keyword>
<dbReference type="Gene3D" id="3.30.40.10">
    <property type="entry name" value="Zinc/RING finger domain, C3HC4 (zinc finger)"/>
    <property type="match status" value="1"/>
</dbReference>
<dbReference type="PROSITE" id="PS50178">
    <property type="entry name" value="ZF_FYVE"/>
    <property type="match status" value="1"/>
</dbReference>
<keyword evidence="2 4" id="KW-0863">Zinc-finger</keyword>
<evidence type="ECO:0000259" key="5">
    <source>
        <dbReference type="PROSITE" id="PS50178"/>
    </source>
</evidence>
<evidence type="ECO:0000256" key="2">
    <source>
        <dbReference type="ARBA" id="ARBA00022771"/>
    </source>
</evidence>
<feature type="domain" description="FYVE-type" evidence="5">
    <location>
        <begin position="145"/>
        <end position="205"/>
    </location>
</feature>
<dbReference type="SUPFAM" id="SSF57903">
    <property type="entry name" value="FYVE/PHD zinc finger"/>
    <property type="match status" value="1"/>
</dbReference>
<evidence type="ECO:0000256" key="1">
    <source>
        <dbReference type="ARBA" id="ARBA00022723"/>
    </source>
</evidence>
<proteinExistence type="predicted"/>
<dbReference type="InterPro" id="IPR011011">
    <property type="entry name" value="Znf_FYVE_PHD"/>
</dbReference>
<gene>
    <name evidence="6" type="ORF">Naga_100281g2</name>
</gene>
<evidence type="ECO:0000256" key="3">
    <source>
        <dbReference type="ARBA" id="ARBA00022833"/>
    </source>
</evidence>
<dbReference type="AlphaFoldDB" id="W7TE72"/>
<comment type="caution">
    <text evidence="6">The sequence shown here is derived from an EMBL/GenBank/DDBJ whole genome shotgun (WGS) entry which is preliminary data.</text>
</comment>
<accession>W7TE72</accession>